<sequence length="119" mass="12761">MSHKFGSKILILLAIISLVFSFTYVSAQVLTIGGTYKVSGTNPNGSKYRGSVQIRQNDDGSYYFAWTVGNSYSGTGTLDGNVLTVDWGDTYPVIYTVTNGGARLEGTWGDGTGTEILTK</sequence>
<reference evidence="1" key="1">
    <citation type="submission" date="2013-05" db="EMBL/GenBank/DDBJ databases">
        <authorList>
            <person name="Harkins D.M."/>
            <person name="Durkin A.S."/>
            <person name="Brinkac L.M."/>
            <person name="Haft D.H."/>
            <person name="Selengut J.D."/>
            <person name="Sanka R."/>
            <person name="DePew J."/>
            <person name="Purushe J."/>
            <person name="Hartskeerl R.A."/>
            <person name="Ahmed A."/>
            <person name="van der Linden H."/>
            <person name="Goris M.G.A."/>
            <person name="Vinetz J.M."/>
            <person name="Sutton G.G."/>
            <person name="Nierman W.C."/>
            <person name="Fouts D.E."/>
        </authorList>
    </citation>
    <scope>NUCLEOTIDE SEQUENCE [LARGE SCALE GENOMIC DNA]</scope>
    <source>
        <strain evidence="1">5399</strain>
    </source>
</reference>
<accession>T0F1R8</accession>
<name>T0F1R8_9LEPT</name>
<dbReference type="EMBL" id="AHMO02000008">
    <property type="protein sequence ID" value="EQA45045.1"/>
    <property type="molecule type" value="Genomic_DNA"/>
</dbReference>
<dbReference type="Proteomes" id="UP000015454">
    <property type="component" value="Unassembled WGS sequence"/>
</dbReference>
<dbReference type="AlphaFoldDB" id="T0F1R8"/>
<keyword evidence="2" id="KW-1185">Reference proteome</keyword>
<evidence type="ECO:0000313" key="2">
    <source>
        <dbReference type="Proteomes" id="UP000015454"/>
    </source>
</evidence>
<protein>
    <recommendedName>
        <fullName evidence="3">Fibronectin-binding protein</fullName>
    </recommendedName>
</protein>
<dbReference type="STRING" id="1049789.LEP1GSC050_2135"/>
<proteinExistence type="predicted"/>
<dbReference type="RefSeq" id="WP_010570426.1">
    <property type="nucleotide sequence ID" value="NZ_AHMO02000008.1"/>
</dbReference>
<gene>
    <name evidence="1" type="ORF">LEP1GSC050_2135</name>
</gene>
<evidence type="ECO:0008006" key="3">
    <source>
        <dbReference type="Google" id="ProtNLM"/>
    </source>
</evidence>
<evidence type="ECO:0000313" key="1">
    <source>
        <dbReference type="EMBL" id="EQA45045.1"/>
    </source>
</evidence>
<comment type="caution">
    <text evidence="1">The sequence shown here is derived from an EMBL/GenBank/DDBJ whole genome shotgun (WGS) entry which is preliminary data.</text>
</comment>
<dbReference type="OrthoDB" id="9810038at2"/>
<organism evidence="1 2">
    <name type="scientific">Leptospira broomii serovar Hurstbridge str. 5399</name>
    <dbReference type="NCBI Taxonomy" id="1049789"/>
    <lineage>
        <taxon>Bacteria</taxon>
        <taxon>Pseudomonadati</taxon>
        <taxon>Spirochaetota</taxon>
        <taxon>Spirochaetia</taxon>
        <taxon>Leptospirales</taxon>
        <taxon>Leptospiraceae</taxon>
        <taxon>Leptospira</taxon>
    </lineage>
</organism>